<evidence type="ECO:0000313" key="4">
    <source>
        <dbReference type="Proteomes" id="UP001085076"/>
    </source>
</evidence>
<feature type="compositionally biased region" description="Low complexity" evidence="1">
    <location>
        <begin position="270"/>
        <end position="285"/>
    </location>
</feature>
<feature type="region of interest" description="Disordered" evidence="1">
    <location>
        <begin position="233"/>
        <end position="302"/>
    </location>
</feature>
<reference evidence="3" key="2">
    <citation type="journal article" date="2022" name="Hortic Res">
        <title>The genome of Dioscorea zingiberensis sheds light on the biosynthesis, origin and evolution of the medicinally important diosgenin saponins.</title>
        <authorList>
            <person name="Li Y."/>
            <person name="Tan C."/>
            <person name="Li Z."/>
            <person name="Guo J."/>
            <person name="Li S."/>
            <person name="Chen X."/>
            <person name="Wang C."/>
            <person name="Dai X."/>
            <person name="Yang H."/>
            <person name="Song W."/>
            <person name="Hou L."/>
            <person name="Xu J."/>
            <person name="Tong Z."/>
            <person name="Xu A."/>
            <person name="Yuan X."/>
            <person name="Wang W."/>
            <person name="Yang Q."/>
            <person name="Chen L."/>
            <person name="Sun Z."/>
            <person name="Wang K."/>
            <person name="Pan B."/>
            <person name="Chen J."/>
            <person name="Bao Y."/>
            <person name="Liu F."/>
            <person name="Qi X."/>
            <person name="Gang D.R."/>
            <person name="Wen J."/>
            <person name="Li J."/>
        </authorList>
    </citation>
    <scope>NUCLEOTIDE SEQUENCE</scope>
    <source>
        <strain evidence="3">Dzin_1.0</strain>
    </source>
</reference>
<name>A0A9D5CFL6_9LILI</name>
<accession>A0A9D5CFL6</accession>
<evidence type="ECO:0000256" key="1">
    <source>
        <dbReference type="SAM" id="MobiDB-lite"/>
    </source>
</evidence>
<sequence length="521" mass="56476">MAASSSSSGLTSCPLLSTTSDLSPNLIAINVAAQVPIKLTATNYCAWRAQFHSLLIEYDLYGYVDGSLPCPPSTITAPDSAPDSAASVPNPAYSLWICQDKLLLNALLGSLTANLVPFIASKKTSMEAWKTLEKTYASPSRGRIMELRRKLATPVRGSRTITEYMQDIQSCIDSLAFMDKPVNFDELSIRILNGLDDSYKHLSSAIQARETPITFEELFEKMLHEEAQQQFLPASPPAHPTTALATQTRGGSLPYMQGTSGSRSHHNRRSSNYNRPSQPLFSSSPSVPPSAPRPPSPVLTPGHGYQGKYQICGTTGHSARQCCLVPPHTWDHIPVPPSGPPRVNTATHYPAPGAPSDWVVDSGASHHVTTDLSNLSLHQPYTETETVVIGDGTCLPITHTGSMCLSTLHDSLSLTNVLHVPSMSLNLISVLALCATNAVTVLFFDDSFQVRDRHTGAILVTGYRKDGVYLWPTTSTSPLSSPHLLARKPRFPTLSLLGSSSSLLSLWHSRFGHPSVKVFRN</sequence>
<gene>
    <name evidence="3" type="ORF">J5N97_019928</name>
</gene>
<dbReference type="AlphaFoldDB" id="A0A9D5CFL6"/>
<organism evidence="3 4">
    <name type="scientific">Dioscorea zingiberensis</name>
    <dbReference type="NCBI Taxonomy" id="325984"/>
    <lineage>
        <taxon>Eukaryota</taxon>
        <taxon>Viridiplantae</taxon>
        <taxon>Streptophyta</taxon>
        <taxon>Embryophyta</taxon>
        <taxon>Tracheophyta</taxon>
        <taxon>Spermatophyta</taxon>
        <taxon>Magnoliopsida</taxon>
        <taxon>Liliopsida</taxon>
        <taxon>Dioscoreales</taxon>
        <taxon>Dioscoreaceae</taxon>
        <taxon>Dioscorea</taxon>
    </lineage>
</organism>
<dbReference type="Proteomes" id="UP001085076">
    <property type="component" value="Miscellaneous, Linkage group lg05"/>
</dbReference>
<proteinExistence type="predicted"/>
<feature type="domain" description="Retrovirus-related Pol polyprotein from transposon TNT 1-94-like beta-barrel" evidence="2">
    <location>
        <begin position="358"/>
        <end position="434"/>
    </location>
</feature>
<dbReference type="Pfam" id="PF14223">
    <property type="entry name" value="Retrotran_gag_2"/>
    <property type="match status" value="1"/>
</dbReference>
<feature type="compositionally biased region" description="Pro residues" evidence="1">
    <location>
        <begin position="286"/>
        <end position="298"/>
    </location>
</feature>
<evidence type="ECO:0000313" key="3">
    <source>
        <dbReference type="EMBL" id="KAJ0971969.1"/>
    </source>
</evidence>
<keyword evidence="4" id="KW-1185">Reference proteome</keyword>
<dbReference type="PANTHER" id="PTHR47481:SF22">
    <property type="entry name" value="RETROTRANSPOSON GAG DOMAIN-CONTAINING PROTEIN"/>
    <property type="match status" value="1"/>
</dbReference>
<dbReference type="OrthoDB" id="687178at2759"/>
<reference evidence="3" key="1">
    <citation type="submission" date="2021-03" db="EMBL/GenBank/DDBJ databases">
        <authorList>
            <person name="Li Z."/>
            <person name="Yang C."/>
        </authorList>
    </citation>
    <scope>NUCLEOTIDE SEQUENCE</scope>
    <source>
        <strain evidence="3">Dzin_1.0</strain>
        <tissue evidence="3">Leaf</tissue>
    </source>
</reference>
<dbReference type="PANTHER" id="PTHR47481">
    <property type="match status" value="1"/>
</dbReference>
<comment type="caution">
    <text evidence="3">The sequence shown here is derived from an EMBL/GenBank/DDBJ whole genome shotgun (WGS) entry which is preliminary data.</text>
</comment>
<dbReference type="Pfam" id="PF22936">
    <property type="entry name" value="Pol_BBD"/>
    <property type="match status" value="1"/>
</dbReference>
<dbReference type="InterPro" id="IPR054722">
    <property type="entry name" value="PolX-like_BBD"/>
</dbReference>
<evidence type="ECO:0000259" key="2">
    <source>
        <dbReference type="Pfam" id="PF22936"/>
    </source>
</evidence>
<dbReference type="EMBL" id="JAGGNH010000005">
    <property type="protein sequence ID" value="KAJ0971969.1"/>
    <property type="molecule type" value="Genomic_DNA"/>
</dbReference>
<protein>
    <recommendedName>
        <fullName evidence="2">Retrovirus-related Pol polyprotein from transposon TNT 1-94-like beta-barrel domain-containing protein</fullName>
    </recommendedName>
</protein>